<dbReference type="STRING" id="449.LHA_2808"/>
<dbReference type="PANTHER" id="PTHR30041">
    <property type="entry name" value="ARSENATE REDUCTASE"/>
    <property type="match status" value="1"/>
</dbReference>
<dbReference type="AlphaFoldDB" id="A0A0A8UST3"/>
<sequence length="112" mass="12636">MLTLYHNPRCSKSRACLKLLQDASIPVNIVDYIREGLSLTLLKRFADTLSLEAILRKNEALYKELNLEGADNKTILEAIAAHPQLMQRPIAVLGEEMILARPPEKILELVNE</sequence>
<dbReference type="OrthoDB" id="9790554at2"/>
<dbReference type="RefSeq" id="WP_045106928.1">
    <property type="nucleotide sequence ID" value="NZ_LN681225.1"/>
</dbReference>
<evidence type="ECO:0000313" key="4">
    <source>
        <dbReference type="Proteomes" id="UP000032803"/>
    </source>
</evidence>
<gene>
    <name evidence="3" type="ORF">LHA_2808</name>
</gene>
<dbReference type="KEGG" id="lha:LHA_2808"/>
<accession>A0A0A8UST3</accession>
<dbReference type="PANTHER" id="PTHR30041:SF4">
    <property type="entry name" value="ARSENATE REDUCTASE"/>
    <property type="match status" value="1"/>
</dbReference>
<dbReference type="PROSITE" id="PS51353">
    <property type="entry name" value="ARSC"/>
    <property type="match status" value="1"/>
</dbReference>
<dbReference type="Proteomes" id="UP000032803">
    <property type="component" value="Chromosome I"/>
</dbReference>
<dbReference type="Pfam" id="PF03960">
    <property type="entry name" value="ArsC"/>
    <property type="match status" value="1"/>
</dbReference>
<evidence type="ECO:0000256" key="2">
    <source>
        <dbReference type="PROSITE-ProRule" id="PRU01282"/>
    </source>
</evidence>
<name>A0A0A8UST3_LEGHA</name>
<dbReference type="InterPro" id="IPR036249">
    <property type="entry name" value="Thioredoxin-like_sf"/>
</dbReference>
<dbReference type="EMBL" id="LN681225">
    <property type="protein sequence ID" value="CEK11803.1"/>
    <property type="molecule type" value="Genomic_DNA"/>
</dbReference>
<evidence type="ECO:0000313" key="3">
    <source>
        <dbReference type="EMBL" id="CEK11803.1"/>
    </source>
</evidence>
<reference evidence="4" key="1">
    <citation type="submission" date="2014-09" db="EMBL/GenBank/DDBJ databases">
        <authorList>
            <person name="Gomez-Valero L."/>
        </authorList>
    </citation>
    <scope>NUCLEOTIDE SEQUENCE [LARGE SCALE GENOMIC DNA]</scope>
    <source>
        <strain evidence="4">ATCC35250</strain>
    </source>
</reference>
<evidence type="ECO:0000256" key="1">
    <source>
        <dbReference type="ARBA" id="ARBA00007198"/>
    </source>
</evidence>
<keyword evidence="4" id="KW-1185">Reference proteome</keyword>
<dbReference type="InterPro" id="IPR006660">
    <property type="entry name" value="Arsenate_reductase-like"/>
</dbReference>
<dbReference type="HOGENOM" id="CLU_116644_0_1_6"/>
<dbReference type="SUPFAM" id="SSF52833">
    <property type="entry name" value="Thioredoxin-like"/>
    <property type="match status" value="1"/>
</dbReference>
<comment type="similarity">
    <text evidence="1 2">Belongs to the ArsC family.</text>
</comment>
<protein>
    <submittedName>
        <fullName evidence="3">Arsenate reductase</fullName>
    </submittedName>
</protein>
<proteinExistence type="inferred from homology"/>
<dbReference type="PATRIC" id="fig|449.7.peg.2390"/>
<organism evidence="3 4">
    <name type="scientific">Legionella hackeliae</name>
    <dbReference type="NCBI Taxonomy" id="449"/>
    <lineage>
        <taxon>Bacteria</taxon>
        <taxon>Pseudomonadati</taxon>
        <taxon>Pseudomonadota</taxon>
        <taxon>Gammaproteobacteria</taxon>
        <taxon>Legionellales</taxon>
        <taxon>Legionellaceae</taxon>
        <taxon>Legionella</taxon>
    </lineage>
</organism>
<dbReference type="Gene3D" id="3.40.30.10">
    <property type="entry name" value="Glutaredoxin"/>
    <property type="match status" value="1"/>
</dbReference>